<evidence type="ECO:0000259" key="1">
    <source>
        <dbReference type="Pfam" id="PF22082"/>
    </source>
</evidence>
<name>A2ST63_METLZ</name>
<dbReference type="RefSeq" id="WP_011833722.1">
    <property type="nucleotide sequence ID" value="NC_008942.1"/>
</dbReference>
<dbReference type="InterPro" id="IPR054306">
    <property type="entry name" value="TtuA-like_LIM_N"/>
</dbReference>
<gene>
    <name evidence="2" type="ordered locus">Mlab_1352</name>
</gene>
<dbReference type="KEGG" id="mla:Mlab_1352"/>
<evidence type="ECO:0000313" key="3">
    <source>
        <dbReference type="Proteomes" id="UP000000365"/>
    </source>
</evidence>
<dbReference type="Pfam" id="PF22082">
    <property type="entry name" value="TtuA_LIM_N"/>
    <property type="match status" value="1"/>
</dbReference>
<dbReference type="STRING" id="410358.Mlab_1352"/>
<sequence length="183" mass="20093">MKCSRCSREAVVTQPYSGLSLCELHAAADIAAKAKKEIRHRGGFPSGSKLFVEEDRTFRSFALRIFLADMLSARTDLLFVKDPKDADVILEPSTLDDTALLVLESVCAGTQDRLVDSGKGRIAPFSVIPTGEVFWYAQRHGYKGSKPKIGGNTAEFLAGFTAEHPGTRYALKNIRDALKLEDK</sequence>
<protein>
    <recommendedName>
        <fullName evidence="1">2-thiouridine synthetase TtuA-like N-terminal LIM domain-containing protein</fullName>
    </recommendedName>
</protein>
<keyword evidence="3" id="KW-1185">Reference proteome</keyword>
<dbReference type="OrthoDB" id="33422at2157"/>
<accession>A2ST63</accession>
<dbReference type="Proteomes" id="UP000000365">
    <property type="component" value="Chromosome"/>
</dbReference>
<dbReference type="eggNOG" id="arCOG00042">
    <property type="taxonomic scope" value="Archaea"/>
</dbReference>
<evidence type="ECO:0000313" key="2">
    <source>
        <dbReference type="EMBL" id="ABN07519.1"/>
    </source>
</evidence>
<feature type="domain" description="2-thiouridine synthetase TtuA-like N-terminal LIM" evidence="1">
    <location>
        <begin position="2"/>
        <end position="25"/>
    </location>
</feature>
<proteinExistence type="predicted"/>
<organism evidence="2 3">
    <name type="scientific">Methanocorpusculum labreanum (strain ATCC 43576 / DSM 4855 / Z)</name>
    <dbReference type="NCBI Taxonomy" id="410358"/>
    <lineage>
        <taxon>Archaea</taxon>
        <taxon>Methanobacteriati</taxon>
        <taxon>Methanobacteriota</taxon>
        <taxon>Stenosarchaea group</taxon>
        <taxon>Methanomicrobia</taxon>
        <taxon>Methanomicrobiales</taxon>
        <taxon>Methanocorpusculaceae</taxon>
        <taxon>Methanocorpusculum</taxon>
    </lineage>
</organism>
<dbReference type="EMBL" id="CP000559">
    <property type="protein sequence ID" value="ABN07519.1"/>
    <property type="molecule type" value="Genomic_DNA"/>
</dbReference>
<dbReference type="AlphaFoldDB" id="A2ST63"/>
<dbReference type="GeneID" id="4794874"/>
<dbReference type="HOGENOM" id="CLU_1472105_0_0_2"/>
<reference evidence="2 3" key="1">
    <citation type="journal article" date="2009" name="Stand. Genomic Sci.">
        <title>Complete genome sequence of Methanocorpusculum labreanum type strain Z.</title>
        <authorList>
            <person name="Anderson I.J."/>
            <person name="Sieprawska-Lupa M."/>
            <person name="Goltsman E."/>
            <person name="Lapidus A."/>
            <person name="Copeland A."/>
            <person name="Glavina Del Rio T."/>
            <person name="Tice H."/>
            <person name="Dalin E."/>
            <person name="Barry K."/>
            <person name="Pitluck S."/>
            <person name="Hauser L."/>
            <person name="Land M."/>
            <person name="Lucas S."/>
            <person name="Richardson P."/>
            <person name="Whitman W.B."/>
            <person name="Kyrpides N.C."/>
        </authorList>
    </citation>
    <scope>NUCLEOTIDE SEQUENCE [LARGE SCALE GENOMIC DNA]</scope>
    <source>
        <strain evidence="3">ATCC 43576 / DSM 4855 / Z</strain>
    </source>
</reference>